<dbReference type="Gene3D" id="1.10.10.10">
    <property type="entry name" value="Winged helix-like DNA-binding domain superfamily/Winged helix DNA-binding domain"/>
    <property type="match status" value="1"/>
</dbReference>
<evidence type="ECO:0000313" key="3">
    <source>
        <dbReference type="Proteomes" id="UP000677537"/>
    </source>
</evidence>
<dbReference type="SMART" id="SM00421">
    <property type="entry name" value="HTH_LUXR"/>
    <property type="match status" value="1"/>
</dbReference>
<reference evidence="2" key="1">
    <citation type="submission" date="2021-03" db="EMBL/GenBank/DDBJ databases">
        <authorList>
            <person name="So Y."/>
        </authorList>
    </citation>
    <scope>NUCLEOTIDE SEQUENCE</scope>
    <source>
        <strain evidence="2">SG15</strain>
    </source>
</reference>
<dbReference type="RefSeq" id="WP_209373964.1">
    <property type="nucleotide sequence ID" value="NZ_JAGIZA010000006.1"/>
</dbReference>
<evidence type="ECO:0000259" key="1">
    <source>
        <dbReference type="SMART" id="SM00421"/>
    </source>
</evidence>
<dbReference type="InterPro" id="IPR000792">
    <property type="entry name" value="Tscrpt_reg_LuxR_C"/>
</dbReference>
<dbReference type="Proteomes" id="UP000677537">
    <property type="component" value="Unassembled WGS sequence"/>
</dbReference>
<dbReference type="AlphaFoldDB" id="A0A940MUB8"/>
<dbReference type="SUPFAM" id="SSF46894">
    <property type="entry name" value="C-terminal effector domain of the bipartite response regulators"/>
    <property type="match status" value="1"/>
</dbReference>
<dbReference type="InterPro" id="IPR036388">
    <property type="entry name" value="WH-like_DNA-bd_sf"/>
</dbReference>
<proteinExistence type="predicted"/>
<sequence length="365" mass="37945">MGDLYLAAFDPRAAARVAPSLNILLGGGAAAVWTLDPRTGAPAGRALTNMTVEALAGYAAHWHAHDPWTVPLLRSTPGRVVRGAELIADDALLRNPYYAEHGILHGQFHVLGTALPLWGADDAPRLAGAVSIQRPRGAGAFEDFAVQGLNRLLPHLRRSLQLEAQDTGGTAGGEMLEVLSGPAAVLDGSAMVLRANAAAEALDREGGPLRLRGGGGAPISATGAEDTAWLRRAVADAARGGAGGARRLADAGGAQHAVLVTPLPRQMLGQDGRGRSPGLALLLLRRLSPGSDEARLTQLGIIVFGFTSAEAQAAAMLASGRGPEEVATIRAVRLSTVRTLLRNACDKAGVQNLRELVRILTLLLR</sequence>
<dbReference type="EMBL" id="JAGIZA010000006">
    <property type="protein sequence ID" value="MBP0493579.1"/>
    <property type="molecule type" value="Genomic_DNA"/>
</dbReference>
<gene>
    <name evidence="2" type="ORF">J5Y10_12405</name>
</gene>
<dbReference type="GO" id="GO:0003677">
    <property type="term" value="F:DNA binding"/>
    <property type="evidence" value="ECO:0007669"/>
    <property type="project" value="InterPro"/>
</dbReference>
<feature type="domain" description="HTH luxR-type" evidence="1">
    <location>
        <begin position="303"/>
        <end position="360"/>
    </location>
</feature>
<organism evidence="2 3">
    <name type="scientific">Roseomonas indoligenes</name>
    <dbReference type="NCBI Taxonomy" id="2820811"/>
    <lineage>
        <taxon>Bacteria</taxon>
        <taxon>Pseudomonadati</taxon>
        <taxon>Pseudomonadota</taxon>
        <taxon>Alphaproteobacteria</taxon>
        <taxon>Acetobacterales</taxon>
        <taxon>Roseomonadaceae</taxon>
        <taxon>Roseomonas</taxon>
    </lineage>
</organism>
<dbReference type="GO" id="GO:0006355">
    <property type="term" value="P:regulation of DNA-templated transcription"/>
    <property type="evidence" value="ECO:0007669"/>
    <property type="project" value="InterPro"/>
</dbReference>
<protein>
    <recommendedName>
        <fullName evidence="1">HTH luxR-type domain-containing protein</fullName>
    </recommendedName>
</protein>
<name>A0A940MUB8_9PROT</name>
<accession>A0A940MUB8</accession>
<evidence type="ECO:0000313" key="2">
    <source>
        <dbReference type="EMBL" id="MBP0493579.1"/>
    </source>
</evidence>
<dbReference type="InterPro" id="IPR016032">
    <property type="entry name" value="Sig_transdc_resp-reg_C-effctor"/>
</dbReference>
<keyword evidence="3" id="KW-1185">Reference proteome</keyword>
<comment type="caution">
    <text evidence="2">The sequence shown here is derived from an EMBL/GenBank/DDBJ whole genome shotgun (WGS) entry which is preliminary data.</text>
</comment>